<evidence type="ECO:0000313" key="2">
    <source>
        <dbReference type="Proteomes" id="UP000033661"/>
    </source>
</evidence>
<proteinExistence type="predicted"/>
<organism evidence="1 2">
    <name type="scientific">Rickettsia bellii str. RML An4</name>
    <dbReference type="NCBI Taxonomy" id="1359193"/>
    <lineage>
        <taxon>Bacteria</taxon>
        <taxon>Pseudomonadati</taxon>
        <taxon>Pseudomonadota</taxon>
        <taxon>Alphaproteobacteria</taxon>
        <taxon>Rickettsiales</taxon>
        <taxon>Rickettsiaceae</taxon>
        <taxon>Rickettsieae</taxon>
        <taxon>Rickettsia</taxon>
        <taxon>belli group</taxon>
    </lineage>
</organism>
<dbReference type="EMBL" id="LAOI01000001">
    <property type="protein sequence ID" value="KJV89915.1"/>
    <property type="molecule type" value="Genomic_DNA"/>
</dbReference>
<comment type="caution">
    <text evidence="1">The sequence shown here is derived from an EMBL/GenBank/DDBJ whole genome shotgun (WGS) entry which is preliminary data.</text>
</comment>
<dbReference type="RefSeq" id="WP_045798970.1">
    <property type="nucleotide sequence ID" value="NZ_LAOI01000001.1"/>
</dbReference>
<dbReference type="PATRIC" id="fig|1359193.3.peg.876"/>
<protein>
    <submittedName>
        <fullName evidence="1">Uncharacterized protein</fullName>
    </submittedName>
</protein>
<reference evidence="1 2" key="1">
    <citation type="submission" date="2015-02" db="EMBL/GenBank/DDBJ databases">
        <title>Genome Sequencing of Rickettsiales.</title>
        <authorList>
            <person name="Daugherty S.C."/>
            <person name="Su Q."/>
            <person name="Abolude K."/>
            <person name="Beier-Sexton M."/>
            <person name="Carlyon J.A."/>
            <person name="Carter R."/>
            <person name="Day N.P."/>
            <person name="Dumler S.J."/>
            <person name="Dyachenko V."/>
            <person name="Godinez A."/>
            <person name="Kurtti T.J."/>
            <person name="Lichay M."/>
            <person name="Mullins K.E."/>
            <person name="Ott S."/>
            <person name="Pappas-Brown V."/>
            <person name="Paris D.H."/>
            <person name="Patel P."/>
            <person name="Richards A.L."/>
            <person name="Sadzewicz L."/>
            <person name="Sears K."/>
            <person name="Seidman D."/>
            <person name="Sengamalay N."/>
            <person name="Stenos J."/>
            <person name="Tallon L.J."/>
            <person name="Vincent G."/>
            <person name="Fraser C.M."/>
            <person name="Munderloh U."/>
            <person name="Dunning-Hotopp J.C."/>
        </authorList>
    </citation>
    <scope>NUCLEOTIDE SEQUENCE [LARGE SCALE GENOMIC DNA]</scope>
    <source>
        <strain evidence="1 2">RML An4</strain>
    </source>
</reference>
<keyword evidence="2" id="KW-1185">Reference proteome</keyword>
<name>A0A0F3QBF4_RICBE</name>
<dbReference type="AlphaFoldDB" id="A0A0F3QBF4"/>
<evidence type="ECO:0000313" key="1">
    <source>
        <dbReference type="EMBL" id="KJV89915.1"/>
    </source>
</evidence>
<dbReference type="Proteomes" id="UP000033661">
    <property type="component" value="Unassembled WGS sequence"/>
</dbReference>
<sequence length="300" mass="34538">MSLTGGAHIQNENLIKIDASMHPADIISVLLFELFNSVNSELKQILEENYDNSDDYANAMEFSEYKTYINYKKLILNFLQINKGKVEKLLIQSGYPEPYTRVVHNIKERITDNISSEDIKFIIKHREMYVQDWERWNKIFTFKEISKVIKEQDSQKLAKLLSSSHIIVEQNHINEAIDVGNVENLKLLLNKYTNNIFDSQLIKAIDKPELLKLLLPYLSDIDASYCIAGTIGHFSKTGNISAVQSLLNEYKGKIRDYDLPAIRNKTILDMVKNYPNFVSDINTDQDLIGIAPKDNFDLLV</sequence>
<gene>
    <name evidence="1" type="ORF">RBEAN4_0906</name>
</gene>
<accession>A0A0F3QBF4</accession>